<keyword evidence="4" id="KW-0694">RNA-binding</keyword>
<feature type="domain" description="K Homology" evidence="6">
    <location>
        <begin position="178"/>
        <end position="250"/>
    </location>
</feature>
<dbReference type="CDD" id="cd22398">
    <property type="entry name" value="KH-I_FUBP_rpt3"/>
    <property type="match status" value="1"/>
</dbReference>
<feature type="domain" description="K Homology" evidence="6">
    <location>
        <begin position="358"/>
        <end position="429"/>
    </location>
</feature>
<dbReference type="Proteomes" id="UP000887566">
    <property type="component" value="Unplaced"/>
</dbReference>
<sequence length="616" mass="64042">MSAGISNDTIQDALQRAKELAAATAHGDSQKRPADGDLDAYPAKRPANGMDMSGNPIATLGGMPANMNIAGQGGNEIIVEQIEVPDHTVGLVIGRGGEQITQIQSQSGCRVQMSPECDVNQMRQCTLQGTKVSIEKAKHLIFEVIQRAGNRPPPGGGGGGGGRFDGGGMGGGGGGGGRGTTHEMQIPGPKCGLIIGKGGETIKNIQETAGVKMIMIQESQESGSNSKPLRIIGDPDKVEHAKRLVEEIINSRDDNPPSQRFNAYGSMMGGGGGGGGGGGPRSIGEVIVPRSSVGMIIGKGGETIKRLANESGAKIQFKPDEDPTTPDRCAVIQGTADQIAKATQMISDLVNKSGAGGGSEVFYMHVPSNKTGLVIGKGGETIKQICGESGAHVELSRDPPPNATEKIFIIKGTPYQIHHAQHIIRIKVGDIPPGTPVSAFHGPGGEYGAQQPQGYGGQGQFSQGAWNNFGGGPQQQQQSDPNAAAWAQYYAQQQQYPGYQQQYQQPQPTGAPAQPQANPASSAPTINPQTGQPDYSAQWAEYYRSLGMHEQANIIEQQAKQNAAGGQAGQPAGQAGRPQQPGFGGGYGTAQAAQNQFAYGAPQAQPAAGYQFPGQY</sequence>
<dbReference type="CDD" id="cd22397">
    <property type="entry name" value="KH-I_FUBP_rpt2"/>
    <property type="match status" value="1"/>
</dbReference>
<dbReference type="AlphaFoldDB" id="A0A914UQC0"/>
<protein>
    <submittedName>
        <fullName evidence="8">K Homology domain-containing protein</fullName>
    </submittedName>
</protein>
<dbReference type="InterPro" id="IPR004087">
    <property type="entry name" value="KH_dom"/>
</dbReference>
<evidence type="ECO:0000259" key="6">
    <source>
        <dbReference type="SMART" id="SM00322"/>
    </source>
</evidence>
<evidence type="ECO:0000256" key="1">
    <source>
        <dbReference type="ARBA" id="ARBA00004123"/>
    </source>
</evidence>
<keyword evidence="3" id="KW-0539">Nucleus</keyword>
<dbReference type="GO" id="GO:0005634">
    <property type="term" value="C:nucleus"/>
    <property type="evidence" value="ECO:0007669"/>
    <property type="project" value="UniProtKB-SubCell"/>
</dbReference>
<accession>A0A914UQC0</accession>
<dbReference type="InterPro" id="IPR036612">
    <property type="entry name" value="KH_dom_type_1_sf"/>
</dbReference>
<keyword evidence="2" id="KW-0677">Repeat</keyword>
<dbReference type="Gene3D" id="3.30.1370.10">
    <property type="entry name" value="K Homology domain, type 1"/>
    <property type="match status" value="4"/>
</dbReference>
<dbReference type="Pfam" id="PF09005">
    <property type="entry name" value="FUBP_C"/>
    <property type="match status" value="1"/>
</dbReference>
<dbReference type="WBParaSite" id="PSAMB.scaffold1169size35036.g11377.t1">
    <property type="protein sequence ID" value="PSAMB.scaffold1169size35036.g11377.t1"/>
    <property type="gene ID" value="PSAMB.scaffold1169size35036.g11377"/>
</dbReference>
<comment type="subcellular location">
    <subcellularLocation>
        <location evidence="1">Nucleus</location>
    </subcellularLocation>
</comment>
<feature type="region of interest" description="Disordered" evidence="5">
    <location>
        <begin position="435"/>
        <end position="484"/>
    </location>
</feature>
<dbReference type="Pfam" id="PF00013">
    <property type="entry name" value="KH_1"/>
    <property type="match status" value="4"/>
</dbReference>
<evidence type="ECO:0000313" key="7">
    <source>
        <dbReference type="Proteomes" id="UP000887566"/>
    </source>
</evidence>
<evidence type="ECO:0000256" key="2">
    <source>
        <dbReference type="ARBA" id="ARBA00022737"/>
    </source>
</evidence>
<feature type="region of interest" description="Disordered" evidence="5">
    <location>
        <begin position="498"/>
        <end position="533"/>
    </location>
</feature>
<dbReference type="PANTHER" id="PTHR10288">
    <property type="entry name" value="KH DOMAIN CONTAINING RNA BINDING PROTEIN"/>
    <property type="match status" value="1"/>
</dbReference>
<feature type="region of interest" description="Disordered" evidence="5">
    <location>
        <begin position="559"/>
        <end position="589"/>
    </location>
</feature>
<proteinExistence type="predicted"/>
<dbReference type="InterPro" id="IPR004088">
    <property type="entry name" value="KH_dom_type_1"/>
</dbReference>
<feature type="domain" description="K Homology" evidence="6">
    <location>
        <begin position="76"/>
        <end position="146"/>
    </location>
</feature>
<dbReference type="GO" id="GO:0003723">
    <property type="term" value="F:RNA binding"/>
    <property type="evidence" value="ECO:0007669"/>
    <property type="project" value="UniProtKB-UniRule"/>
</dbReference>
<dbReference type="SMART" id="SM00322">
    <property type="entry name" value="KH"/>
    <property type="match status" value="4"/>
</dbReference>
<evidence type="ECO:0000256" key="5">
    <source>
        <dbReference type="SAM" id="MobiDB-lite"/>
    </source>
</evidence>
<dbReference type="PROSITE" id="PS50084">
    <property type="entry name" value="KH_TYPE_1"/>
    <property type="match status" value="4"/>
</dbReference>
<dbReference type="InterPro" id="IPR015096">
    <property type="entry name" value="FUBP_C"/>
</dbReference>
<feature type="domain" description="K Homology" evidence="6">
    <location>
        <begin position="280"/>
        <end position="351"/>
    </location>
</feature>
<feature type="compositionally biased region" description="Low complexity" evidence="5">
    <location>
        <begin position="474"/>
        <end position="484"/>
    </location>
</feature>
<feature type="region of interest" description="Disordered" evidence="5">
    <location>
        <begin position="18"/>
        <end position="52"/>
    </location>
</feature>
<feature type="compositionally biased region" description="Gly residues" evidence="5">
    <location>
        <begin position="156"/>
        <end position="179"/>
    </location>
</feature>
<evidence type="ECO:0000313" key="8">
    <source>
        <dbReference type="WBParaSite" id="PSAMB.scaffold1169size35036.g11377.t1"/>
    </source>
</evidence>
<dbReference type="GO" id="GO:0006355">
    <property type="term" value="P:regulation of DNA-templated transcription"/>
    <property type="evidence" value="ECO:0007669"/>
    <property type="project" value="InterPro"/>
</dbReference>
<feature type="compositionally biased region" description="Low complexity" evidence="5">
    <location>
        <begin position="498"/>
        <end position="525"/>
    </location>
</feature>
<name>A0A914UQC0_9BILA</name>
<evidence type="ECO:0000256" key="4">
    <source>
        <dbReference type="PROSITE-ProRule" id="PRU00117"/>
    </source>
</evidence>
<keyword evidence="7" id="KW-1185">Reference proteome</keyword>
<organism evidence="7 8">
    <name type="scientific">Plectus sambesii</name>
    <dbReference type="NCBI Taxonomy" id="2011161"/>
    <lineage>
        <taxon>Eukaryota</taxon>
        <taxon>Metazoa</taxon>
        <taxon>Ecdysozoa</taxon>
        <taxon>Nematoda</taxon>
        <taxon>Chromadorea</taxon>
        <taxon>Plectida</taxon>
        <taxon>Plectina</taxon>
        <taxon>Plectoidea</taxon>
        <taxon>Plectidae</taxon>
        <taxon>Plectus</taxon>
    </lineage>
</organism>
<dbReference type="SUPFAM" id="SSF54791">
    <property type="entry name" value="Eukaryotic type KH-domain (KH-domain type I)"/>
    <property type="match status" value="4"/>
</dbReference>
<feature type="region of interest" description="Disordered" evidence="5">
    <location>
        <begin position="148"/>
        <end position="184"/>
    </location>
</feature>
<reference evidence="8" key="1">
    <citation type="submission" date="2022-11" db="UniProtKB">
        <authorList>
            <consortium name="WormBaseParasite"/>
        </authorList>
    </citation>
    <scope>IDENTIFICATION</scope>
</reference>
<evidence type="ECO:0000256" key="3">
    <source>
        <dbReference type="ARBA" id="ARBA00023242"/>
    </source>
</evidence>
<feature type="compositionally biased region" description="Low complexity" evidence="5">
    <location>
        <begin position="559"/>
        <end position="581"/>
    </location>
</feature>